<dbReference type="RefSeq" id="WP_209988601.1">
    <property type="nucleotide sequence ID" value="NZ_JBHSVQ010000001.1"/>
</dbReference>
<evidence type="ECO:0000313" key="2">
    <source>
        <dbReference type="EMBL" id="MFD2411702.1"/>
    </source>
</evidence>
<dbReference type="Proteomes" id="UP001597448">
    <property type="component" value="Unassembled WGS sequence"/>
</dbReference>
<feature type="coiled-coil region" evidence="1">
    <location>
        <begin position="101"/>
        <end position="128"/>
    </location>
</feature>
<protein>
    <submittedName>
        <fullName evidence="2">Uncharacterized protein</fullName>
    </submittedName>
</protein>
<evidence type="ECO:0000256" key="1">
    <source>
        <dbReference type="SAM" id="Coils"/>
    </source>
</evidence>
<evidence type="ECO:0000313" key="3">
    <source>
        <dbReference type="Proteomes" id="UP001597448"/>
    </source>
</evidence>
<keyword evidence="3" id="KW-1185">Reference proteome</keyword>
<organism evidence="2 3">
    <name type="scientific">Paenibacillus rhizoplanae</name>
    <dbReference type="NCBI Taxonomy" id="1917181"/>
    <lineage>
        <taxon>Bacteria</taxon>
        <taxon>Bacillati</taxon>
        <taxon>Bacillota</taxon>
        <taxon>Bacilli</taxon>
        <taxon>Bacillales</taxon>
        <taxon>Paenibacillaceae</taxon>
        <taxon>Paenibacillus</taxon>
    </lineage>
</organism>
<accession>A0ABW5FCH2</accession>
<reference evidence="3" key="1">
    <citation type="journal article" date="2019" name="Int. J. Syst. Evol. Microbiol.">
        <title>The Global Catalogue of Microorganisms (GCM) 10K type strain sequencing project: providing services to taxonomists for standard genome sequencing and annotation.</title>
        <authorList>
            <consortium name="The Broad Institute Genomics Platform"/>
            <consortium name="The Broad Institute Genome Sequencing Center for Infectious Disease"/>
            <person name="Wu L."/>
            <person name="Ma J."/>
        </authorList>
    </citation>
    <scope>NUCLEOTIDE SEQUENCE [LARGE SCALE GENOMIC DNA]</scope>
    <source>
        <strain evidence="3">CCM 8725</strain>
    </source>
</reference>
<gene>
    <name evidence="2" type="ORF">ACFSX3_17575</name>
</gene>
<keyword evidence="1" id="KW-0175">Coiled coil</keyword>
<comment type="caution">
    <text evidence="2">The sequence shown here is derived from an EMBL/GenBank/DDBJ whole genome shotgun (WGS) entry which is preliminary data.</text>
</comment>
<proteinExistence type="predicted"/>
<name>A0ABW5FCH2_9BACL</name>
<dbReference type="EMBL" id="JBHUKY010000031">
    <property type="protein sequence ID" value="MFD2411702.1"/>
    <property type="molecule type" value="Genomic_DNA"/>
</dbReference>
<sequence>MANKMGRPKAYATDEIKNIIDTYLAYTGGTILLNASKIAKYANDELNIASFKYYVINRDPEAKSYLEELNARITGLSTKKIPIRKSVFTQIDIQGYLSMKKNDLKVALNNLNILLEDMSDANTELIKENIKFKTRVQEKDTELRRINAINTEKHTEYQKLIYSFKETIDEQRQVIQELSIKVKQQNDLTHLLWDKEAEKILKESGVFEDDGVELSKARVISDADTDIMEVVKGTLPNVEDEKISYKLINRIKNL</sequence>